<feature type="transmembrane region" description="Helical" evidence="6">
    <location>
        <begin position="192"/>
        <end position="211"/>
    </location>
</feature>
<feature type="transmembrane region" description="Helical" evidence="6">
    <location>
        <begin position="341"/>
        <end position="365"/>
    </location>
</feature>
<comment type="caution">
    <text evidence="9">The sequence shown here is derived from an EMBL/GenBank/DDBJ whole genome shotgun (WGS) entry which is preliminary data.</text>
</comment>
<evidence type="ECO:0000256" key="5">
    <source>
        <dbReference type="ARBA" id="ARBA00023136"/>
    </source>
</evidence>
<evidence type="ECO:0000313" key="9">
    <source>
        <dbReference type="EMBL" id="MFD1939948.1"/>
    </source>
</evidence>
<feature type="transmembrane region" description="Helical" evidence="6">
    <location>
        <begin position="159"/>
        <end position="180"/>
    </location>
</feature>
<dbReference type="Gene3D" id="1.20.1720.10">
    <property type="entry name" value="Multidrug resistance protein D"/>
    <property type="match status" value="1"/>
</dbReference>
<feature type="transmembrane region" description="Helical" evidence="6">
    <location>
        <begin position="250"/>
        <end position="272"/>
    </location>
</feature>
<comment type="subcellular location">
    <subcellularLocation>
        <location evidence="1">Cell inner membrane</location>
        <topology evidence="1">Multi-pass membrane protein</topology>
    </subcellularLocation>
</comment>
<evidence type="ECO:0000256" key="7">
    <source>
        <dbReference type="SAM" id="SignalP"/>
    </source>
</evidence>
<keyword evidence="4 6" id="KW-1133">Transmembrane helix</keyword>
<keyword evidence="7" id="KW-0732">Signal</keyword>
<feature type="transmembrane region" description="Helical" evidence="6">
    <location>
        <begin position="217"/>
        <end position="234"/>
    </location>
</feature>
<dbReference type="PRINTS" id="PR01036">
    <property type="entry name" value="TCRTETB"/>
</dbReference>
<protein>
    <submittedName>
        <fullName evidence="9">MFS transporter</fullName>
    </submittedName>
</protein>
<evidence type="ECO:0000259" key="8">
    <source>
        <dbReference type="PROSITE" id="PS50850"/>
    </source>
</evidence>
<feature type="domain" description="Major facilitator superfamily (MFS) profile" evidence="8">
    <location>
        <begin position="8"/>
        <end position="464"/>
    </location>
</feature>
<gene>
    <name evidence="9" type="ORF">ACFSKW_51675</name>
</gene>
<feature type="transmembrane region" description="Helical" evidence="6">
    <location>
        <begin position="318"/>
        <end position="335"/>
    </location>
</feature>
<keyword evidence="3 6" id="KW-0812">Transmembrane</keyword>
<dbReference type="PANTHER" id="PTHR23501">
    <property type="entry name" value="MAJOR FACILITATOR SUPERFAMILY"/>
    <property type="match status" value="1"/>
</dbReference>
<feature type="transmembrane region" description="Helical" evidence="6">
    <location>
        <begin position="284"/>
        <end position="306"/>
    </location>
</feature>
<evidence type="ECO:0000256" key="2">
    <source>
        <dbReference type="ARBA" id="ARBA00022448"/>
    </source>
</evidence>
<feature type="transmembrane region" description="Helical" evidence="6">
    <location>
        <begin position="441"/>
        <end position="459"/>
    </location>
</feature>
<proteinExistence type="predicted"/>
<dbReference type="RefSeq" id="WP_379582698.1">
    <property type="nucleotide sequence ID" value="NZ_JBHUFV010000098.1"/>
</dbReference>
<dbReference type="EMBL" id="JBHUFV010000098">
    <property type="protein sequence ID" value="MFD1939948.1"/>
    <property type="molecule type" value="Genomic_DNA"/>
</dbReference>
<dbReference type="InterPro" id="IPR011701">
    <property type="entry name" value="MFS"/>
</dbReference>
<keyword evidence="2" id="KW-0813">Transport</keyword>
<sequence>MTGRRAAISAGLMAAMALAAIDGTIVATAVPSIVRDLGSFSLFPWVIAGYMLTQAVSTPVYGRLADLFGRKPMLLTGMGVFLVGSLLAGLAWSMPALIVARAVQGVGAGAIQSIVQVVAGDLYPLEERGKISGLLSSVWGVSALVGPALGGLLSEYATWRWIFLLNLPVGAVAVTVIALFLDEHVERGRRRLDLFGTALLTSGVVAVMLGLQNGSPWPVAAGVAVLVVFAWWETRAAEPLLPPWMWRDRVLLGSFLGSAVVGMILVGPTVYLPTYAQGVLGAGAVAAGFALAVQSLGWPLTVFFSARLYLRYGFRDTALTGLALIAVSAALFVGLTPDSSLVYAGLCAFVNGCGLGLLSVSMLVGAQSVVGWERRGVVTGGVVFFRIGGGALGAAILAAVANTTLAGRMGGATSVDEAARALGGPGAEPVRQALAAAVHDTFVATAVIVALGVAAVLVLPRRTGTTH</sequence>
<dbReference type="SUPFAM" id="SSF103473">
    <property type="entry name" value="MFS general substrate transporter"/>
    <property type="match status" value="1"/>
</dbReference>
<dbReference type="InterPro" id="IPR020846">
    <property type="entry name" value="MFS_dom"/>
</dbReference>
<name>A0ABW4TD40_9ACTN</name>
<dbReference type="PROSITE" id="PS50850">
    <property type="entry name" value="MFS"/>
    <property type="match status" value="1"/>
</dbReference>
<feature type="chain" id="PRO_5045064614" evidence="7">
    <location>
        <begin position="20"/>
        <end position="467"/>
    </location>
</feature>
<organism evidence="9 10">
    <name type="scientific">Nonomuraea mangrovi</name>
    <dbReference type="NCBI Taxonomy" id="2316207"/>
    <lineage>
        <taxon>Bacteria</taxon>
        <taxon>Bacillati</taxon>
        <taxon>Actinomycetota</taxon>
        <taxon>Actinomycetes</taxon>
        <taxon>Streptosporangiales</taxon>
        <taxon>Streptosporangiaceae</taxon>
        <taxon>Nonomuraea</taxon>
    </lineage>
</organism>
<feature type="transmembrane region" description="Helical" evidence="6">
    <location>
        <begin position="43"/>
        <end position="61"/>
    </location>
</feature>
<evidence type="ECO:0000256" key="6">
    <source>
        <dbReference type="SAM" id="Phobius"/>
    </source>
</evidence>
<dbReference type="PANTHER" id="PTHR23501:SF191">
    <property type="entry name" value="VACUOLAR BASIC AMINO ACID TRANSPORTER 4"/>
    <property type="match status" value="1"/>
</dbReference>
<evidence type="ECO:0000256" key="1">
    <source>
        <dbReference type="ARBA" id="ARBA00004429"/>
    </source>
</evidence>
<feature type="transmembrane region" description="Helical" evidence="6">
    <location>
        <begin position="377"/>
        <end position="401"/>
    </location>
</feature>
<dbReference type="InterPro" id="IPR036259">
    <property type="entry name" value="MFS_trans_sf"/>
</dbReference>
<reference evidence="10" key="1">
    <citation type="journal article" date="2019" name="Int. J. Syst. Evol. Microbiol.">
        <title>The Global Catalogue of Microorganisms (GCM) 10K type strain sequencing project: providing services to taxonomists for standard genome sequencing and annotation.</title>
        <authorList>
            <consortium name="The Broad Institute Genomics Platform"/>
            <consortium name="The Broad Institute Genome Sequencing Center for Infectious Disease"/>
            <person name="Wu L."/>
            <person name="Ma J."/>
        </authorList>
    </citation>
    <scope>NUCLEOTIDE SEQUENCE [LARGE SCALE GENOMIC DNA]</scope>
    <source>
        <strain evidence="10">ICMP 6774ER</strain>
    </source>
</reference>
<feature type="signal peptide" evidence="7">
    <location>
        <begin position="1"/>
        <end position="19"/>
    </location>
</feature>
<evidence type="ECO:0000256" key="4">
    <source>
        <dbReference type="ARBA" id="ARBA00022989"/>
    </source>
</evidence>
<keyword evidence="5 6" id="KW-0472">Membrane</keyword>
<dbReference type="Pfam" id="PF07690">
    <property type="entry name" value="MFS_1"/>
    <property type="match status" value="1"/>
</dbReference>
<dbReference type="Proteomes" id="UP001597368">
    <property type="component" value="Unassembled WGS sequence"/>
</dbReference>
<keyword evidence="10" id="KW-1185">Reference proteome</keyword>
<evidence type="ECO:0000313" key="10">
    <source>
        <dbReference type="Proteomes" id="UP001597368"/>
    </source>
</evidence>
<dbReference type="Gene3D" id="1.20.1250.20">
    <property type="entry name" value="MFS general substrate transporter like domains"/>
    <property type="match status" value="1"/>
</dbReference>
<accession>A0ABW4TD40</accession>
<feature type="transmembrane region" description="Helical" evidence="6">
    <location>
        <begin position="73"/>
        <end position="92"/>
    </location>
</feature>
<evidence type="ECO:0000256" key="3">
    <source>
        <dbReference type="ARBA" id="ARBA00022692"/>
    </source>
</evidence>